<dbReference type="AlphaFoldDB" id="E7G601"/>
<evidence type="ECO:0000313" key="3">
    <source>
        <dbReference type="Proteomes" id="UP000003157"/>
    </source>
</evidence>
<dbReference type="Pfam" id="PF11070">
    <property type="entry name" value="DUF2871"/>
    <property type="match status" value="1"/>
</dbReference>
<comment type="caution">
    <text evidence="2">The sequence shown here is derived from an EMBL/GenBank/DDBJ whole genome shotgun (WGS) entry which is preliminary data.</text>
</comment>
<dbReference type="GeneID" id="78229386"/>
<accession>E7G601</accession>
<dbReference type="STRING" id="100884.GCA_000269565_01511"/>
<sequence length="147" mass="16188">MKKMIKVSFIYVILALVGGVFYREFTKLNGFTGTTVLANIHVHLMVLGTFMFMILALFSQRTNLISEKKFKYFMIVYNGGLLITVIMLMMRGVLQVLGTSVSSGMNAAISGIAGIGHILLGVGLIILMVILLKLSEKENEHESNSVI</sequence>
<dbReference type="InterPro" id="IPR021299">
    <property type="entry name" value="DUF2871"/>
</dbReference>
<feature type="transmembrane region" description="Helical" evidence="1">
    <location>
        <begin position="70"/>
        <end position="89"/>
    </location>
</feature>
<dbReference type="InterPro" id="IPR036927">
    <property type="entry name" value="Cyt_c_oxase-like_su1_sf"/>
</dbReference>
<feature type="transmembrane region" description="Helical" evidence="1">
    <location>
        <begin position="109"/>
        <end position="132"/>
    </location>
</feature>
<reference evidence="2 3" key="1">
    <citation type="submission" date="2010-12" db="EMBL/GenBank/DDBJ databases">
        <title>The Genome Sequence of Coprobacillus sp. strain 29_1.</title>
        <authorList>
            <consortium name="The Broad Institute Genome Sequencing Platform"/>
            <person name="Earl A."/>
            <person name="Ward D."/>
            <person name="Feldgarden M."/>
            <person name="Gevers D."/>
            <person name="Daigneault M."/>
            <person name="Sibley C.D."/>
            <person name="White A."/>
            <person name="Strauss J."/>
            <person name="Allen-Vercoe E."/>
            <person name="Young S.K."/>
            <person name="Zeng Q."/>
            <person name="Gargeya S."/>
            <person name="Fitzgerald M."/>
            <person name="Haas B."/>
            <person name="Abouelleil A."/>
            <person name="Alvarado L."/>
            <person name="Arachchi H.M."/>
            <person name="Berlin A."/>
            <person name="Brown A."/>
            <person name="Chapman S.B."/>
            <person name="Chen Z."/>
            <person name="Dunbar C."/>
            <person name="Freedman E."/>
            <person name="Gearin G."/>
            <person name="Gellesch M."/>
            <person name="Goldberg J."/>
            <person name="Griggs A."/>
            <person name="Gujja S."/>
            <person name="Heilman E."/>
            <person name="Heiman D."/>
            <person name="Howarth C."/>
            <person name="Larson L."/>
            <person name="Lui A."/>
            <person name="MacDonald P.J.P."/>
            <person name="Mehta T."/>
            <person name="Montmayeur A."/>
            <person name="Murphy C."/>
            <person name="Neiman D."/>
            <person name="Pearson M."/>
            <person name="Priest M."/>
            <person name="Roberts A."/>
            <person name="Saif S."/>
            <person name="Shea T."/>
            <person name="Shenoy N."/>
            <person name="Sisk P."/>
            <person name="Stolte C."/>
            <person name="Sykes S."/>
            <person name="White J."/>
            <person name="Yandava C."/>
            <person name="Nusbaum C."/>
            <person name="Birren B."/>
        </authorList>
    </citation>
    <scope>NUCLEOTIDE SEQUENCE [LARGE SCALE GENOMIC DNA]</scope>
    <source>
        <strain evidence="2 3">29_1</strain>
    </source>
</reference>
<evidence type="ECO:0000256" key="1">
    <source>
        <dbReference type="SAM" id="Phobius"/>
    </source>
</evidence>
<dbReference type="RefSeq" id="WP_008787317.1">
    <property type="nucleotide sequence ID" value="NZ_AKCB01000001.1"/>
</dbReference>
<feature type="transmembrane region" description="Helical" evidence="1">
    <location>
        <begin position="37"/>
        <end position="58"/>
    </location>
</feature>
<keyword evidence="3" id="KW-1185">Reference proteome</keyword>
<name>E7G601_9FIRM</name>
<gene>
    <name evidence="2" type="ORF">HMPREF9488_00189</name>
</gene>
<protein>
    <submittedName>
        <fullName evidence="2">Membrane protein</fullName>
    </submittedName>
</protein>
<dbReference type="HOGENOM" id="CLU_124870_0_0_9"/>
<evidence type="ECO:0000313" key="2">
    <source>
        <dbReference type="EMBL" id="EFW06652.1"/>
    </source>
</evidence>
<keyword evidence="1" id="KW-0812">Transmembrane</keyword>
<dbReference type="OrthoDB" id="1644899at2"/>
<dbReference type="Proteomes" id="UP000003157">
    <property type="component" value="Unassembled WGS sequence"/>
</dbReference>
<feature type="transmembrane region" description="Helical" evidence="1">
    <location>
        <begin position="7"/>
        <end position="25"/>
    </location>
</feature>
<organism evidence="2 3">
    <name type="scientific">Coprobacillus cateniformis</name>
    <dbReference type="NCBI Taxonomy" id="100884"/>
    <lineage>
        <taxon>Bacteria</taxon>
        <taxon>Bacillati</taxon>
        <taxon>Bacillota</taxon>
        <taxon>Erysipelotrichia</taxon>
        <taxon>Erysipelotrichales</taxon>
        <taxon>Coprobacillaceae</taxon>
        <taxon>Coprobacillus</taxon>
    </lineage>
</organism>
<proteinExistence type="predicted"/>
<keyword evidence="1" id="KW-1133">Transmembrane helix</keyword>
<dbReference type="SUPFAM" id="SSF81442">
    <property type="entry name" value="Cytochrome c oxidase subunit I-like"/>
    <property type="match status" value="1"/>
</dbReference>
<keyword evidence="1" id="KW-0472">Membrane</keyword>
<dbReference type="EMBL" id="ADKX01000001">
    <property type="protein sequence ID" value="EFW06652.1"/>
    <property type="molecule type" value="Genomic_DNA"/>
</dbReference>
<dbReference type="eggNOG" id="ENOG5032RUD">
    <property type="taxonomic scope" value="Bacteria"/>
</dbReference>